<reference evidence="3 4" key="1">
    <citation type="journal article" date="2014" name="Am. J. Bot.">
        <title>Genome assembly and annotation for red clover (Trifolium pratense; Fabaceae).</title>
        <authorList>
            <person name="Istvanek J."/>
            <person name="Jaros M."/>
            <person name="Krenek A."/>
            <person name="Repkova J."/>
        </authorList>
    </citation>
    <scope>NUCLEOTIDE SEQUENCE [LARGE SCALE GENOMIC DNA]</scope>
    <source>
        <strain evidence="4">cv. Tatra</strain>
        <tissue evidence="3">Young leaves</tissue>
    </source>
</reference>
<dbReference type="InterPro" id="IPR001841">
    <property type="entry name" value="Znf_RING"/>
</dbReference>
<protein>
    <submittedName>
        <fullName evidence="3">E3 ubiquitin-protein ligase rha2a-like protein</fullName>
    </submittedName>
</protein>
<name>A0A2K3M757_TRIPR</name>
<comment type="caution">
    <text evidence="3">The sequence shown here is derived from an EMBL/GenBank/DDBJ whole genome shotgun (WGS) entry which is preliminary data.</text>
</comment>
<keyword evidence="1" id="KW-0862">Zinc</keyword>
<organism evidence="3 4">
    <name type="scientific">Trifolium pratense</name>
    <name type="common">Red clover</name>
    <dbReference type="NCBI Taxonomy" id="57577"/>
    <lineage>
        <taxon>Eukaryota</taxon>
        <taxon>Viridiplantae</taxon>
        <taxon>Streptophyta</taxon>
        <taxon>Embryophyta</taxon>
        <taxon>Tracheophyta</taxon>
        <taxon>Spermatophyta</taxon>
        <taxon>Magnoliopsida</taxon>
        <taxon>eudicotyledons</taxon>
        <taxon>Gunneridae</taxon>
        <taxon>Pentapetalae</taxon>
        <taxon>rosids</taxon>
        <taxon>fabids</taxon>
        <taxon>Fabales</taxon>
        <taxon>Fabaceae</taxon>
        <taxon>Papilionoideae</taxon>
        <taxon>50 kb inversion clade</taxon>
        <taxon>NPAAA clade</taxon>
        <taxon>Hologalegina</taxon>
        <taxon>IRL clade</taxon>
        <taxon>Trifolieae</taxon>
        <taxon>Trifolium</taxon>
    </lineage>
</organism>
<dbReference type="EMBL" id="ASHM01051694">
    <property type="protein sequence ID" value="PNX86632.1"/>
    <property type="molecule type" value="Genomic_DNA"/>
</dbReference>
<dbReference type="Pfam" id="PF13639">
    <property type="entry name" value="zf-RING_2"/>
    <property type="match status" value="1"/>
</dbReference>
<proteinExistence type="predicted"/>
<dbReference type="InterPro" id="IPR013083">
    <property type="entry name" value="Znf_RING/FYVE/PHD"/>
</dbReference>
<evidence type="ECO:0000313" key="4">
    <source>
        <dbReference type="Proteomes" id="UP000236291"/>
    </source>
</evidence>
<dbReference type="SUPFAM" id="SSF57850">
    <property type="entry name" value="RING/U-box"/>
    <property type="match status" value="1"/>
</dbReference>
<gene>
    <name evidence="3" type="ORF">L195_g042712</name>
</gene>
<dbReference type="Gene3D" id="3.30.40.10">
    <property type="entry name" value="Zinc/RING finger domain, C3HC4 (zinc finger)"/>
    <property type="match status" value="1"/>
</dbReference>
<dbReference type="PROSITE" id="PS50089">
    <property type="entry name" value="ZF_RING_2"/>
    <property type="match status" value="1"/>
</dbReference>
<dbReference type="STRING" id="57577.A0A2K3M757"/>
<keyword evidence="1" id="KW-0479">Metal-binding</keyword>
<accession>A0A2K3M757</accession>
<feature type="domain" description="RING-type" evidence="2">
    <location>
        <begin position="95"/>
        <end position="137"/>
    </location>
</feature>
<dbReference type="PANTHER" id="PTHR47662">
    <property type="entry name" value="RING-TYPE DOMAIN-CONTAINING PROTEIN"/>
    <property type="match status" value="1"/>
</dbReference>
<keyword evidence="1" id="KW-0863">Zinc-finger</keyword>
<dbReference type="Proteomes" id="UP000236291">
    <property type="component" value="Unassembled WGS sequence"/>
</dbReference>
<dbReference type="GO" id="GO:0008270">
    <property type="term" value="F:zinc ion binding"/>
    <property type="evidence" value="ECO:0007669"/>
    <property type="project" value="UniProtKB-KW"/>
</dbReference>
<dbReference type="AlphaFoldDB" id="A0A2K3M757"/>
<sequence>MGLQNQLNDVSCDSIPLLVLMHIATCVNYIRSMLLTFFQSIGLSRLQTDQIVDDHFLAAVGSGLAGLIMLSDQLTLNNQFFYTYQDAASPDNHRCVFCQSNFQNGDHVRKLPCRHVFHRHCLNGWFHRYNFNCPLCRSSLISDERVALTERRVGRQLISWFTLR</sequence>
<evidence type="ECO:0000313" key="3">
    <source>
        <dbReference type="EMBL" id="PNX86632.1"/>
    </source>
</evidence>
<evidence type="ECO:0000259" key="2">
    <source>
        <dbReference type="PROSITE" id="PS50089"/>
    </source>
</evidence>
<evidence type="ECO:0000256" key="1">
    <source>
        <dbReference type="PROSITE-ProRule" id="PRU00175"/>
    </source>
</evidence>
<reference evidence="3 4" key="2">
    <citation type="journal article" date="2017" name="Front. Plant Sci.">
        <title>Gene Classification and Mining of Molecular Markers Useful in Red Clover (Trifolium pratense) Breeding.</title>
        <authorList>
            <person name="Istvanek J."/>
            <person name="Dluhosova J."/>
            <person name="Dluhos P."/>
            <person name="Patkova L."/>
            <person name="Nedelnik J."/>
            <person name="Repkova J."/>
        </authorList>
    </citation>
    <scope>NUCLEOTIDE SEQUENCE [LARGE SCALE GENOMIC DNA]</scope>
    <source>
        <strain evidence="4">cv. Tatra</strain>
        <tissue evidence="3">Young leaves</tissue>
    </source>
</reference>
<dbReference type="SMART" id="SM00184">
    <property type="entry name" value="RING"/>
    <property type="match status" value="1"/>
</dbReference>
<dbReference type="PANTHER" id="PTHR47662:SF1">
    <property type="entry name" value="RING-TYPE DOMAIN-CONTAINING PROTEIN"/>
    <property type="match status" value="1"/>
</dbReference>